<name>A0A4P9XCT1_9FUNG</name>
<evidence type="ECO:0000313" key="2">
    <source>
        <dbReference type="EMBL" id="RKP03253.1"/>
    </source>
</evidence>
<dbReference type="PANTHER" id="PTHR35519:SF2">
    <property type="entry name" value="PH DOMAIN PROTEIN"/>
    <property type="match status" value="1"/>
</dbReference>
<feature type="compositionally biased region" description="Acidic residues" evidence="1">
    <location>
        <begin position="313"/>
        <end position="326"/>
    </location>
</feature>
<feature type="compositionally biased region" description="Pro residues" evidence="1">
    <location>
        <begin position="552"/>
        <end position="572"/>
    </location>
</feature>
<feature type="compositionally biased region" description="Low complexity" evidence="1">
    <location>
        <begin position="502"/>
        <end position="515"/>
    </location>
</feature>
<evidence type="ECO:0000313" key="3">
    <source>
        <dbReference type="Proteomes" id="UP000274922"/>
    </source>
</evidence>
<dbReference type="OrthoDB" id="2103474at2759"/>
<protein>
    <submittedName>
        <fullName evidence="2">Uncharacterized protein</fullName>
    </submittedName>
</protein>
<sequence>MAKYIGSAVAKVALQAIPSSQKDALASAIAPKQTVTAHDPVNPAFTVHLAPAPAPSRGLTTWFARDQPNQPLQGLALSEHDARILRRVQLLVQKGGPGAGAITCYIVFRVACEVGLPDTVQAQMLANIAVVGSATFVPIAGTFIDEFFRANQRNALLLESFLITRRRDQFRVELGHLTPEAYQAKYPPPRLHKPKAQRLAQAQAKKAAKRLQKGQSVPPPAGIPPPHPGGPGPGGPGPIPTGGPPMTWAPAPLHAFPGGTYGQRHVAAAVDDRTTAETTAAATSPPLPKRKKPAGERILAYLKSASPLAAEPTMEDLLAEPDDDEERAIRDRVIEARRDSERRIQQQMQLPPPPVPPSSTPLRSRTRSSPPRASDDAVSTWLAEQARLRGHDVGPVVEAREGEYVPLTADRRVPPPDLPYRAPESDTEAAIPVVMPYLAATPLDPPVQSSARAWLDSIGISQLAVSKFLSKARSGAVTPRSDVATRGGDDVRTSYGEPTYTGGMASLSASSGSSVDADEVDDDAMVEPPDTLLPPMFDERSESPRSGSPSLPHRPPPVHSATPPPLPFRHAS</sequence>
<gene>
    <name evidence="2" type="ORF">CXG81DRAFT_24138</name>
</gene>
<feature type="compositionally biased region" description="Basic and acidic residues" evidence="1">
    <location>
        <begin position="386"/>
        <end position="414"/>
    </location>
</feature>
<feature type="compositionally biased region" description="Low complexity" evidence="1">
    <location>
        <begin position="360"/>
        <end position="372"/>
    </location>
</feature>
<proteinExistence type="predicted"/>
<feature type="compositionally biased region" description="Acidic residues" evidence="1">
    <location>
        <begin position="516"/>
        <end position="525"/>
    </location>
</feature>
<evidence type="ECO:0000256" key="1">
    <source>
        <dbReference type="SAM" id="MobiDB-lite"/>
    </source>
</evidence>
<reference evidence="3" key="1">
    <citation type="journal article" date="2018" name="Nat. Microbiol.">
        <title>Leveraging single-cell genomics to expand the fungal tree of life.</title>
        <authorList>
            <person name="Ahrendt S.R."/>
            <person name="Quandt C.A."/>
            <person name="Ciobanu D."/>
            <person name="Clum A."/>
            <person name="Salamov A."/>
            <person name="Andreopoulos B."/>
            <person name="Cheng J.F."/>
            <person name="Woyke T."/>
            <person name="Pelin A."/>
            <person name="Henrissat B."/>
            <person name="Reynolds N.K."/>
            <person name="Benny G.L."/>
            <person name="Smith M.E."/>
            <person name="James T.Y."/>
            <person name="Grigoriev I.V."/>
        </authorList>
    </citation>
    <scope>NUCLEOTIDE SEQUENCE [LARGE SCALE GENOMIC DNA]</scope>
    <source>
        <strain evidence="3">ATCC 52028</strain>
    </source>
</reference>
<dbReference type="EMBL" id="ML014126">
    <property type="protein sequence ID" value="RKP03253.1"/>
    <property type="molecule type" value="Genomic_DNA"/>
</dbReference>
<keyword evidence="3" id="KW-1185">Reference proteome</keyword>
<dbReference type="AlphaFoldDB" id="A0A4P9XCT1"/>
<feature type="compositionally biased region" description="Pro residues" evidence="1">
    <location>
        <begin position="217"/>
        <end position="243"/>
    </location>
</feature>
<accession>A0A4P9XCT1</accession>
<dbReference type="PANTHER" id="PTHR35519">
    <property type="entry name" value="MEMBRANE PROTEINS"/>
    <property type="match status" value="1"/>
</dbReference>
<feature type="compositionally biased region" description="Basic and acidic residues" evidence="1">
    <location>
        <begin position="327"/>
        <end position="344"/>
    </location>
</feature>
<feature type="region of interest" description="Disordered" evidence="1">
    <location>
        <begin position="471"/>
        <end position="572"/>
    </location>
</feature>
<dbReference type="Proteomes" id="UP000274922">
    <property type="component" value="Unassembled WGS sequence"/>
</dbReference>
<dbReference type="InterPro" id="IPR025187">
    <property type="entry name" value="DUF4112"/>
</dbReference>
<dbReference type="Pfam" id="PF13430">
    <property type="entry name" value="DUF4112"/>
    <property type="match status" value="1"/>
</dbReference>
<feature type="compositionally biased region" description="Pro residues" evidence="1">
    <location>
        <begin position="350"/>
        <end position="359"/>
    </location>
</feature>
<feature type="region of interest" description="Disordered" evidence="1">
    <location>
        <begin position="183"/>
        <end position="423"/>
    </location>
</feature>
<dbReference type="STRING" id="1555241.A0A4P9XCT1"/>
<organism evidence="2 3">
    <name type="scientific">Caulochytrium protostelioides</name>
    <dbReference type="NCBI Taxonomy" id="1555241"/>
    <lineage>
        <taxon>Eukaryota</taxon>
        <taxon>Fungi</taxon>
        <taxon>Fungi incertae sedis</taxon>
        <taxon>Chytridiomycota</taxon>
        <taxon>Chytridiomycota incertae sedis</taxon>
        <taxon>Chytridiomycetes</taxon>
        <taxon>Caulochytriales</taxon>
        <taxon>Caulochytriaceae</taxon>
        <taxon>Caulochytrium</taxon>
    </lineage>
</organism>